<keyword evidence="3" id="KW-1185">Reference proteome</keyword>
<accession>A0AAE0L9G2</accession>
<dbReference type="AlphaFoldDB" id="A0AAE0L9G2"/>
<gene>
    <name evidence="2" type="ORF">CYMTET_15332</name>
</gene>
<comment type="caution">
    <text evidence="2">The sequence shown here is derived from an EMBL/GenBank/DDBJ whole genome shotgun (WGS) entry which is preliminary data.</text>
</comment>
<evidence type="ECO:0000256" key="1">
    <source>
        <dbReference type="SAM" id="MobiDB-lite"/>
    </source>
</evidence>
<evidence type="ECO:0000313" key="2">
    <source>
        <dbReference type="EMBL" id="KAK3276605.1"/>
    </source>
</evidence>
<proteinExistence type="predicted"/>
<feature type="compositionally biased region" description="Acidic residues" evidence="1">
    <location>
        <begin position="79"/>
        <end position="90"/>
    </location>
</feature>
<protein>
    <submittedName>
        <fullName evidence="2">Uncharacterized protein</fullName>
    </submittedName>
</protein>
<name>A0AAE0L9G2_9CHLO</name>
<organism evidence="2 3">
    <name type="scientific">Cymbomonas tetramitiformis</name>
    <dbReference type="NCBI Taxonomy" id="36881"/>
    <lineage>
        <taxon>Eukaryota</taxon>
        <taxon>Viridiplantae</taxon>
        <taxon>Chlorophyta</taxon>
        <taxon>Pyramimonadophyceae</taxon>
        <taxon>Pyramimonadales</taxon>
        <taxon>Pyramimonadaceae</taxon>
        <taxon>Cymbomonas</taxon>
    </lineage>
</organism>
<dbReference type="Proteomes" id="UP001190700">
    <property type="component" value="Unassembled WGS sequence"/>
</dbReference>
<reference evidence="2 3" key="1">
    <citation type="journal article" date="2015" name="Genome Biol. Evol.">
        <title>Comparative Genomics of a Bacterivorous Green Alga Reveals Evolutionary Causalities and Consequences of Phago-Mixotrophic Mode of Nutrition.</title>
        <authorList>
            <person name="Burns J.A."/>
            <person name="Paasch A."/>
            <person name="Narechania A."/>
            <person name="Kim E."/>
        </authorList>
    </citation>
    <scope>NUCLEOTIDE SEQUENCE [LARGE SCALE GENOMIC DNA]</scope>
    <source>
        <strain evidence="2 3">PLY_AMNH</strain>
    </source>
</reference>
<feature type="region of interest" description="Disordered" evidence="1">
    <location>
        <begin position="71"/>
        <end position="90"/>
    </location>
</feature>
<sequence>MELRVPPAMPAIKVVKAIRRTEKRLLNQEAHLLVGQSLDLESARYLLFFRRLVEEDFISFDTGSVRVNIPQTASAAREQEEEESEASDVE</sequence>
<evidence type="ECO:0000313" key="3">
    <source>
        <dbReference type="Proteomes" id="UP001190700"/>
    </source>
</evidence>
<dbReference type="EMBL" id="LGRX02006468">
    <property type="protein sequence ID" value="KAK3276605.1"/>
    <property type="molecule type" value="Genomic_DNA"/>
</dbReference>